<dbReference type="AlphaFoldDB" id="A0A8X6NVX3"/>
<feature type="region of interest" description="Disordered" evidence="1">
    <location>
        <begin position="42"/>
        <end position="68"/>
    </location>
</feature>
<gene>
    <name evidence="2" type="ORF">NPIL_648611</name>
</gene>
<keyword evidence="3" id="KW-1185">Reference proteome</keyword>
<accession>A0A8X6NVX3</accession>
<protein>
    <submittedName>
        <fullName evidence="2">Uncharacterized protein</fullName>
    </submittedName>
</protein>
<reference evidence="2" key="1">
    <citation type="submission" date="2020-08" db="EMBL/GenBank/DDBJ databases">
        <title>Multicomponent nature underlies the extraordinary mechanical properties of spider dragline silk.</title>
        <authorList>
            <person name="Kono N."/>
            <person name="Nakamura H."/>
            <person name="Mori M."/>
            <person name="Yoshida Y."/>
            <person name="Ohtoshi R."/>
            <person name="Malay A.D."/>
            <person name="Moran D.A.P."/>
            <person name="Tomita M."/>
            <person name="Numata K."/>
            <person name="Arakawa K."/>
        </authorList>
    </citation>
    <scope>NUCLEOTIDE SEQUENCE</scope>
</reference>
<comment type="caution">
    <text evidence="2">The sequence shown here is derived from an EMBL/GenBank/DDBJ whole genome shotgun (WGS) entry which is preliminary data.</text>
</comment>
<proteinExistence type="predicted"/>
<dbReference type="EMBL" id="BMAW01062475">
    <property type="protein sequence ID" value="GFT36019.1"/>
    <property type="molecule type" value="Genomic_DNA"/>
</dbReference>
<evidence type="ECO:0000313" key="2">
    <source>
        <dbReference type="EMBL" id="GFT36019.1"/>
    </source>
</evidence>
<evidence type="ECO:0000256" key="1">
    <source>
        <dbReference type="SAM" id="MobiDB-lite"/>
    </source>
</evidence>
<sequence length="68" mass="7986">MRNCPGRWRVEKKIEIEEGLIHFWAEWGGIIKRNPRYPIAVENRSRGSPQSWEVPRADNGTGRMGRPR</sequence>
<name>A0A8X6NVX3_NEPPI</name>
<dbReference type="Proteomes" id="UP000887013">
    <property type="component" value="Unassembled WGS sequence"/>
</dbReference>
<organism evidence="2 3">
    <name type="scientific">Nephila pilipes</name>
    <name type="common">Giant wood spider</name>
    <name type="synonym">Nephila maculata</name>
    <dbReference type="NCBI Taxonomy" id="299642"/>
    <lineage>
        <taxon>Eukaryota</taxon>
        <taxon>Metazoa</taxon>
        <taxon>Ecdysozoa</taxon>
        <taxon>Arthropoda</taxon>
        <taxon>Chelicerata</taxon>
        <taxon>Arachnida</taxon>
        <taxon>Araneae</taxon>
        <taxon>Araneomorphae</taxon>
        <taxon>Entelegynae</taxon>
        <taxon>Araneoidea</taxon>
        <taxon>Nephilidae</taxon>
        <taxon>Nephila</taxon>
    </lineage>
</organism>
<evidence type="ECO:0000313" key="3">
    <source>
        <dbReference type="Proteomes" id="UP000887013"/>
    </source>
</evidence>